<dbReference type="PANTHER" id="PTHR28265">
    <property type="entry name" value="MAINTENANCE OF TELOMERE CAPPING PROTEIN 1"/>
    <property type="match status" value="1"/>
</dbReference>
<feature type="compositionally biased region" description="Polar residues" evidence="1">
    <location>
        <begin position="9"/>
        <end position="21"/>
    </location>
</feature>
<dbReference type="PANTHER" id="PTHR28265:SF1">
    <property type="entry name" value="MAINTENANCE OF TELOMERE CAPPING PROTEIN 1"/>
    <property type="match status" value="1"/>
</dbReference>
<dbReference type="InterPro" id="IPR018814">
    <property type="entry name" value="DUF5427"/>
</dbReference>
<proteinExistence type="predicted"/>
<dbReference type="OrthoDB" id="5594977at2759"/>
<evidence type="ECO:0000256" key="1">
    <source>
        <dbReference type="SAM" id="MobiDB-lite"/>
    </source>
</evidence>
<name>A0A6A7BUT3_9PEZI</name>
<feature type="compositionally biased region" description="Polar residues" evidence="1">
    <location>
        <begin position="30"/>
        <end position="50"/>
    </location>
</feature>
<dbReference type="AlphaFoldDB" id="A0A6A7BUT3"/>
<evidence type="ECO:0000313" key="3">
    <source>
        <dbReference type="Proteomes" id="UP000799421"/>
    </source>
</evidence>
<dbReference type="Pfam" id="PF10310">
    <property type="entry name" value="DUF5427"/>
    <property type="match status" value="1"/>
</dbReference>
<evidence type="ECO:0008006" key="4">
    <source>
        <dbReference type="Google" id="ProtNLM"/>
    </source>
</evidence>
<dbReference type="Proteomes" id="UP000799421">
    <property type="component" value="Unassembled WGS sequence"/>
</dbReference>
<dbReference type="EMBL" id="MU005999">
    <property type="protein sequence ID" value="KAF2858970.1"/>
    <property type="molecule type" value="Genomic_DNA"/>
</dbReference>
<organism evidence="2 3">
    <name type="scientific">Piedraia hortae CBS 480.64</name>
    <dbReference type="NCBI Taxonomy" id="1314780"/>
    <lineage>
        <taxon>Eukaryota</taxon>
        <taxon>Fungi</taxon>
        <taxon>Dikarya</taxon>
        <taxon>Ascomycota</taxon>
        <taxon>Pezizomycotina</taxon>
        <taxon>Dothideomycetes</taxon>
        <taxon>Dothideomycetidae</taxon>
        <taxon>Capnodiales</taxon>
        <taxon>Piedraiaceae</taxon>
        <taxon>Piedraia</taxon>
    </lineage>
</organism>
<sequence>MTGRASNKADLTSGSRPSSVRNSEDKLRSGPTTVRANETTAGAPVQTDSGEGNAKGGGWWGSMFSAASAAVKQAETLAKDIRGNEEAQRWAEQMKGNLSSLQHLGKDLQSRAIPTFTSLLSHIAPPISAHERLQIHITHDIQNYPPLDPLVYSAFSRVMAQVEGGDLMVIQRGSENRSKDDELQGYRGGMLGGASGWTDGPWWREEHAKRQLGTVPGLKEGSRLARVSAESYAKEFLEARGGIEEAAKKATETLSKSNPTRSSDIFLAVQAVSYTADKSLFAGDGRQKAEAAPSGVVEPEETAEDVVAFAIYLHDPIHSICFSTISQSLPQKWVDWIDARPSEGENLPESIQEIINSGGVDPREWVAEWLEGSLSIAIGVVAQKYVARRMGVGEGGLGHGKKRVEEEGVGGEAARAI</sequence>
<protein>
    <recommendedName>
        <fullName evidence="4">Maintenance of telomere capping protein 1</fullName>
    </recommendedName>
</protein>
<gene>
    <name evidence="2" type="ORF">K470DRAFT_220076</name>
</gene>
<keyword evidence="3" id="KW-1185">Reference proteome</keyword>
<feature type="region of interest" description="Disordered" evidence="1">
    <location>
        <begin position="1"/>
        <end position="57"/>
    </location>
</feature>
<evidence type="ECO:0000313" key="2">
    <source>
        <dbReference type="EMBL" id="KAF2858970.1"/>
    </source>
</evidence>
<reference evidence="2" key="1">
    <citation type="journal article" date="2020" name="Stud. Mycol.">
        <title>101 Dothideomycetes genomes: a test case for predicting lifestyles and emergence of pathogens.</title>
        <authorList>
            <person name="Haridas S."/>
            <person name="Albert R."/>
            <person name="Binder M."/>
            <person name="Bloem J."/>
            <person name="Labutti K."/>
            <person name="Salamov A."/>
            <person name="Andreopoulos B."/>
            <person name="Baker S."/>
            <person name="Barry K."/>
            <person name="Bills G."/>
            <person name="Bluhm B."/>
            <person name="Cannon C."/>
            <person name="Castanera R."/>
            <person name="Culley D."/>
            <person name="Daum C."/>
            <person name="Ezra D."/>
            <person name="Gonzalez J."/>
            <person name="Henrissat B."/>
            <person name="Kuo A."/>
            <person name="Liang C."/>
            <person name="Lipzen A."/>
            <person name="Lutzoni F."/>
            <person name="Magnuson J."/>
            <person name="Mondo S."/>
            <person name="Nolan M."/>
            <person name="Ohm R."/>
            <person name="Pangilinan J."/>
            <person name="Park H.-J."/>
            <person name="Ramirez L."/>
            <person name="Alfaro M."/>
            <person name="Sun H."/>
            <person name="Tritt A."/>
            <person name="Yoshinaga Y."/>
            <person name="Zwiers L.-H."/>
            <person name="Turgeon B."/>
            <person name="Goodwin S."/>
            <person name="Spatafora J."/>
            <person name="Crous P."/>
            <person name="Grigoriev I."/>
        </authorList>
    </citation>
    <scope>NUCLEOTIDE SEQUENCE</scope>
    <source>
        <strain evidence="2">CBS 480.64</strain>
    </source>
</reference>
<accession>A0A6A7BUT3</accession>